<sequence>AAGRRSARYLPSRQPCRRRHHQRRGGGARPAPTAIGARGARGSRPSALPGQAARSQPHRAGRL</sequence>
<reference evidence="2" key="1">
    <citation type="submission" date="2020-02" db="EMBL/GenBank/DDBJ databases">
        <authorList>
            <person name="Meier V. D."/>
        </authorList>
    </citation>
    <scope>NUCLEOTIDE SEQUENCE</scope>
    <source>
        <strain evidence="2">AVDCRST_MAG50</strain>
    </source>
</reference>
<accession>A0A6J4IC80</accession>
<evidence type="ECO:0000256" key="1">
    <source>
        <dbReference type="SAM" id="MobiDB-lite"/>
    </source>
</evidence>
<proteinExistence type="predicted"/>
<organism evidence="2">
    <name type="scientific">uncultured Acidimicrobiales bacterium</name>
    <dbReference type="NCBI Taxonomy" id="310071"/>
    <lineage>
        <taxon>Bacteria</taxon>
        <taxon>Bacillati</taxon>
        <taxon>Actinomycetota</taxon>
        <taxon>Acidimicrobiia</taxon>
        <taxon>Acidimicrobiales</taxon>
        <taxon>environmental samples</taxon>
    </lineage>
</organism>
<evidence type="ECO:0000313" key="2">
    <source>
        <dbReference type="EMBL" id="CAA9246149.1"/>
    </source>
</evidence>
<gene>
    <name evidence="2" type="ORF">AVDCRST_MAG50-1990</name>
</gene>
<feature type="non-terminal residue" evidence="2">
    <location>
        <position position="63"/>
    </location>
</feature>
<feature type="compositionally biased region" description="Basic residues" evidence="1">
    <location>
        <begin position="15"/>
        <end position="26"/>
    </location>
</feature>
<dbReference type="AlphaFoldDB" id="A0A6J4IC80"/>
<dbReference type="EMBL" id="CADCTF010000101">
    <property type="protein sequence ID" value="CAA9246149.1"/>
    <property type="molecule type" value="Genomic_DNA"/>
</dbReference>
<protein>
    <submittedName>
        <fullName evidence="2">Uncharacterized protein</fullName>
    </submittedName>
</protein>
<name>A0A6J4IC80_9ACTN</name>
<feature type="region of interest" description="Disordered" evidence="1">
    <location>
        <begin position="1"/>
        <end position="63"/>
    </location>
</feature>
<feature type="compositionally biased region" description="Low complexity" evidence="1">
    <location>
        <begin position="29"/>
        <end position="42"/>
    </location>
</feature>
<feature type="non-terminal residue" evidence="2">
    <location>
        <position position="1"/>
    </location>
</feature>